<gene>
    <name evidence="8" type="ORF">CDAUBV1_LOCUS13481</name>
</gene>
<keyword evidence="5" id="KW-0325">Glycoprotein</keyword>
<dbReference type="InterPro" id="IPR018114">
    <property type="entry name" value="TRYPSIN_HIS"/>
</dbReference>
<dbReference type="FunFam" id="2.40.10.10:FF:000054">
    <property type="entry name" value="Complement C1r subcomponent"/>
    <property type="match status" value="1"/>
</dbReference>
<dbReference type="EMBL" id="CAXLJL010000512">
    <property type="protein sequence ID" value="CAL5138661.1"/>
    <property type="molecule type" value="Genomic_DNA"/>
</dbReference>
<dbReference type="Proteomes" id="UP001497525">
    <property type="component" value="Unassembled WGS sequence"/>
</dbReference>
<dbReference type="PRINTS" id="PR00722">
    <property type="entry name" value="CHYMOTRYPSIN"/>
</dbReference>
<sequence>MRLPHIGVFILLCLLAFPAVLSKGRSRGCGCGRRYYSQNPSNSPYPYNQGEERENKFINIGIWQAGPAKPEKLIVFNDERYGNWSEWSECLVKECVQIRSRQCLDDSWKTPALDKVHTSQCLSKYYAEKRNCTDKSKCTTQIGAQMIESLTETCGIRPNTQAVMEKILGGKVTKPNSWPWAVRLSVKPPGNKPITFCGGTLIAPQWVLTAAHCVLIENKRMPVGRPVKLADHMKSIIYAHLGDHHLQKKEKTQIDRRVTTAILHPKYHRKLMTDGDDIALLYLDKPVNVSTNVSYACLPSKDLRIPPGTKCYALGWGSDQGGHAPTFDNIQSIFDSLFVSFPGFFDTHFPFSRPMFSKRRRPSRRATTVNELQEVELPIVSVDSCRRHYAEINEDVHICAGSKGKDTCAGDSGGGLYCVLPKSDRWFVVGVTSFGLARGCGLNPGVYTSVGAHLDWISSTLARPTQ</sequence>
<feature type="domain" description="Peptidase S1" evidence="7">
    <location>
        <begin position="167"/>
        <end position="462"/>
    </location>
</feature>
<evidence type="ECO:0000256" key="3">
    <source>
        <dbReference type="ARBA" id="ARBA00022729"/>
    </source>
</evidence>
<dbReference type="GO" id="GO:0004252">
    <property type="term" value="F:serine-type endopeptidase activity"/>
    <property type="evidence" value="ECO:0007669"/>
    <property type="project" value="InterPro"/>
</dbReference>
<dbReference type="InterPro" id="IPR009003">
    <property type="entry name" value="Peptidase_S1_PA"/>
</dbReference>
<dbReference type="PROSITE" id="PS50240">
    <property type="entry name" value="TRYPSIN_DOM"/>
    <property type="match status" value="1"/>
</dbReference>
<evidence type="ECO:0000313" key="8">
    <source>
        <dbReference type="EMBL" id="CAL5138661.1"/>
    </source>
</evidence>
<feature type="signal peptide" evidence="6">
    <location>
        <begin position="1"/>
        <end position="22"/>
    </location>
</feature>
<evidence type="ECO:0000256" key="2">
    <source>
        <dbReference type="ARBA" id="ARBA00022525"/>
    </source>
</evidence>
<accession>A0AAV2TQ74</accession>
<evidence type="ECO:0000259" key="7">
    <source>
        <dbReference type="PROSITE" id="PS50240"/>
    </source>
</evidence>
<dbReference type="PANTHER" id="PTHR24252">
    <property type="entry name" value="ACROSIN-RELATED"/>
    <property type="match status" value="1"/>
</dbReference>
<protein>
    <recommendedName>
        <fullName evidence="7">Peptidase S1 domain-containing protein</fullName>
    </recommendedName>
</protein>
<dbReference type="AlphaFoldDB" id="A0AAV2TQ74"/>
<organism evidence="8 9">
    <name type="scientific">Calicophoron daubneyi</name>
    <name type="common">Rumen fluke</name>
    <name type="synonym">Paramphistomum daubneyi</name>
    <dbReference type="NCBI Taxonomy" id="300641"/>
    <lineage>
        <taxon>Eukaryota</taxon>
        <taxon>Metazoa</taxon>
        <taxon>Spiralia</taxon>
        <taxon>Lophotrochozoa</taxon>
        <taxon>Platyhelminthes</taxon>
        <taxon>Trematoda</taxon>
        <taxon>Digenea</taxon>
        <taxon>Plagiorchiida</taxon>
        <taxon>Pronocephalata</taxon>
        <taxon>Paramphistomoidea</taxon>
        <taxon>Paramphistomidae</taxon>
        <taxon>Calicophoron</taxon>
    </lineage>
</organism>
<keyword evidence="4" id="KW-1015">Disulfide bond</keyword>
<dbReference type="PROSITE" id="PS00134">
    <property type="entry name" value="TRYPSIN_HIS"/>
    <property type="match status" value="1"/>
</dbReference>
<dbReference type="Pfam" id="PF00089">
    <property type="entry name" value="Trypsin"/>
    <property type="match status" value="2"/>
</dbReference>
<dbReference type="SUPFAM" id="SSF50494">
    <property type="entry name" value="Trypsin-like serine proteases"/>
    <property type="match status" value="1"/>
</dbReference>
<dbReference type="InterPro" id="IPR001314">
    <property type="entry name" value="Peptidase_S1A"/>
</dbReference>
<evidence type="ECO:0000256" key="1">
    <source>
        <dbReference type="ARBA" id="ARBA00004613"/>
    </source>
</evidence>
<dbReference type="FunFam" id="2.40.10.10:FF:000068">
    <property type="entry name" value="transmembrane protease serine 2"/>
    <property type="match status" value="1"/>
</dbReference>
<dbReference type="Gene3D" id="2.40.10.10">
    <property type="entry name" value="Trypsin-like serine proteases"/>
    <property type="match status" value="1"/>
</dbReference>
<dbReference type="GO" id="GO:0005576">
    <property type="term" value="C:extracellular region"/>
    <property type="evidence" value="ECO:0007669"/>
    <property type="project" value="UniProtKB-SubCell"/>
</dbReference>
<dbReference type="InterPro" id="IPR001254">
    <property type="entry name" value="Trypsin_dom"/>
</dbReference>
<evidence type="ECO:0000256" key="4">
    <source>
        <dbReference type="ARBA" id="ARBA00023157"/>
    </source>
</evidence>
<dbReference type="SMART" id="SM00020">
    <property type="entry name" value="Tryp_SPc"/>
    <property type="match status" value="1"/>
</dbReference>
<comment type="subcellular location">
    <subcellularLocation>
        <location evidence="1">Secreted</location>
    </subcellularLocation>
</comment>
<dbReference type="InterPro" id="IPR043504">
    <property type="entry name" value="Peptidase_S1_PA_chymotrypsin"/>
</dbReference>
<evidence type="ECO:0000256" key="6">
    <source>
        <dbReference type="SAM" id="SignalP"/>
    </source>
</evidence>
<keyword evidence="2" id="KW-0964">Secreted</keyword>
<keyword evidence="3 6" id="KW-0732">Signal</keyword>
<comment type="caution">
    <text evidence="8">The sequence shown here is derived from an EMBL/GenBank/DDBJ whole genome shotgun (WGS) entry which is preliminary data.</text>
</comment>
<feature type="chain" id="PRO_5043562113" description="Peptidase S1 domain-containing protein" evidence="6">
    <location>
        <begin position="23"/>
        <end position="466"/>
    </location>
</feature>
<evidence type="ECO:0000313" key="9">
    <source>
        <dbReference type="Proteomes" id="UP001497525"/>
    </source>
</evidence>
<evidence type="ECO:0000256" key="5">
    <source>
        <dbReference type="ARBA" id="ARBA00023180"/>
    </source>
</evidence>
<dbReference type="GO" id="GO:0006508">
    <property type="term" value="P:proteolysis"/>
    <property type="evidence" value="ECO:0007669"/>
    <property type="project" value="InterPro"/>
</dbReference>
<reference evidence="8" key="1">
    <citation type="submission" date="2024-06" db="EMBL/GenBank/DDBJ databases">
        <authorList>
            <person name="Liu X."/>
            <person name="Lenzi L."/>
            <person name="Haldenby T S."/>
            <person name="Uol C."/>
        </authorList>
    </citation>
    <scope>NUCLEOTIDE SEQUENCE</scope>
</reference>
<dbReference type="PANTHER" id="PTHR24252:SF8">
    <property type="entry name" value="ACROSIN"/>
    <property type="match status" value="1"/>
</dbReference>
<dbReference type="CDD" id="cd00190">
    <property type="entry name" value="Tryp_SPc"/>
    <property type="match status" value="1"/>
</dbReference>
<proteinExistence type="predicted"/>
<name>A0AAV2TQ74_CALDB</name>